<evidence type="ECO:0000313" key="5">
    <source>
        <dbReference type="EnsemblProtists" id="EKX49598"/>
    </source>
</evidence>
<dbReference type="InterPro" id="IPR000587">
    <property type="entry name" value="Creatinase_N"/>
</dbReference>
<evidence type="ECO:0000313" key="6">
    <source>
        <dbReference type="Proteomes" id="UP000011087"/>
    </source>
</evidence>
<dbReference type="Pfam" id="PF16189">
    <property type="entry name" value="Creatinase_N_2"/>
    <property type="match status" value="1"/>
</dbReference>
<dbReference type="InterPro" id="IPR050422">
    <property type="entry name" value="X-Pro_aminopeptidase_P"/>
</dbReference>
<dbReference type="PANTHER" id="PTHR43763">
    <property type="entry name" value="XAA-PRO AMINOPEPTIDASE 1"/>
    <property type="match status" value="1"/>
</dbReference>
<dbReference type="EnsemblProtists" id="EKX49598">
    <property type="protein sequence ID" value="EKX49598"/>
    <property type="gene ID" value="GUITHDRAFT_135788"/>
</dbReference>
<dbReference type="SUPFAM" id="SSF55920">
    <property type="entry name" value="Creatinase/aminopeptidase"/>
    <property type="match status" value="1"/>
</dbReference>
<dbReference type="Pfam" id="PF01321">
    <property type="entry name" value="Creatinase_N"/>
    <property type="match status" value="1"/>
</dbReference>
<dbReference type="OMA" id="LTHFRYT"/>
<dbReference type="SUPFAM" id="SSF53092">
    <property type="entry name" value="Creatinase/prolidase N-terminal domain"/>
    <property type="match status" value="1"/>
</dbReference>
<sequence length="609" mass="65955">MSLRSPPGLCQILCPGGGGGCPLGRSRRPPSAGTGPDSRRQGLSLRGQTRAEPPPAAVPGRQRPGLQPGLGTRLSSGLSRKLVLGMMISSVSAFNAPMLAMQKRTLGSASHACPSRLLLRTPGWGRTRRMPTMSMSVSVAGQTVMERIGKVEKQLEDMSLDCLIVLSSDAHQSEYLCERDRCLKYVSGFTGSAGTVLLSRTALASGKQASLITDGRYTVQASKELDQSKWSVFQTGARLPTLSQYMLQELGDGSKRVGIDASTVSVATWRSLQKALKPHVLTATAACPVQAVWEEEGRDSMPTGKIVEHPIEFAGVSVSDKLASLRETLKKQKASAYVVSSLDEIAWLFNIRGTDVPYNPVAMSHAIVTLDSAFLFIQEEKTREHLKRSGIVVKDYGSFLPEVEEMSRAGLKFFIDPARVSWATMEAIQRGDAKGHVEGSSAIALPKAVKNEAEKAGMKNAHLRDGVAMARFFSWLEKSVEEGKDLDEIAAATRAEELRSEQDRFRGLSFPTISASGPNGAIIHYCPSPQTSRKLRADEMYLCDSGAQYADGTTDVTRTMFFGQPEEEKRRSWTAVLKGHIALASACFPSGRHGSGSIRPLCDGEHEPE</sequence>
<dbReference type="STRING" id="905079.L1JNE1"/>
<reference evidence="6" key="2">
    <citation type="submission" date="2012-11" db="EMBL/GenBank/DDBJ databases">
        <authorList>
            <person name="Kuo A."/>
            <person name="Curtis B.A."/>
            <person name="Tanifuji G."/>
            <person name="Burki F."/>
            <person name="Gruber A."/>
            <person name="Irimia M."/>
            <person name="Maruyama S."/>
            <person name="Arias M.C."/>
            <person name="Ball S.G."/>
            <person name="Gile G.H."/>
            <person name="Hirakawa Y."/>
            <person name="Hopkins J.F."/>
            <person name="Rensing S.A."/>
            <person name="Schmutz J."/>
            <person name="Symeonidi A."/>
            <person name="Elias M."/>
            <person name="Eveleigh R.J."/>
            <person name="Herman E.K."/>
            <person name="Klute M.J."/>
            <person name="Nakayama T."/>
            <person name="Obornik M."/>
            <person name="Reyes-Prieto A."/>
            <person name="Armbrust E.V."/>
            <person name="Aves S.J."/>
            <person name="Beiko R.G."/>
            <person name="Coutinho P."/>
            <person name="Dacks J.B."/>
            <person name="Durnford D.G."/>
            <person name="Fast N.M."/>
            <person name="Green B.R."/>
            <person name="Grisdale C."/>
            <person name="Hempe F."/>
            <person name="Henrissat B."/>
            <person name="Hoppner M.P."/>
            <person name="Ishida K.-I."/>
            <person name="Kim E."/>
            <person name="Koreny L."/>
            <person name="Kroth P.G."/>
            <person name="Liu Y."/>
            <person name="Malik S.-B."/>
            <person name="Maier U.G."/>
            <person name="McRose D."/>
            <person name="Mock T."/>
            <person name="Neilson J.A."/>
            <person name="Onodera N.T."/>
            <person name="Poole A.M."/>
            <person name="Pritham E.J."/>
            <person name="Richards T.A."/>
            <person name="Rocap G."/>
            <person name="Roy S.W."/>
            <person name="Sarai C."/>
            <person name="Schaack S."/>
            <person name="Shirato S."/>
            <person name="Slamovits C.H."/>
            <person name="Spencer D.F."/>
            <person name="Suzuki S."/>
            <person name="Worden A.Z."/>
            <person name="Zauner S."/>
            <person name="Barry K."/>
            <person name="Bell C."/>
            <person name="Bharti A.K."/>
            <person name="Crow J.A."/>
            <person name="Grimwood J."/>
            <person name="Kramer R."/>
            <person name="Lindquist E."/>
            <person name="Lucas S."/>
            <person name="Salamov A."/>
            <person name="McFadden G.I."/>
            <person name="Lane C.E."/>
            <person name="Keeling P.J."/>
            <person name="Gray M.W."/>
            <person name="Grigoriev I.V."/>
            <person name="Archibald J.M."/>
        </authorList>
    </citation>
    <scope>NUCLEOTIDE SEQUENCE</scope>
    <source>
        <strain evidence="6">CCMP2712</strain>
    </source>
</reference>
<dbReference type="InterPro" id="IPR000994">
    <property type="entry name" value="Pept_M24"/>
</dbReference>
<evidence type="ECO:0000259" key="2">
    <source>
        <dbReference type="Pfam" id="PF00557"/>
    </source>
</evidence>
<evidence type="ECO:0000313" key="4">
    <source>
        <dbReference type="EMBL" id="EKX49598.1"/>
    </source>
</evidence>
<dbReference type="PANTHER" id="PTHR43763:SF6">
    <property type="entry name" value="XAA-PRO AMINOPEPTIDASE 1"/>
    <property type="match status" value="1"/>
</dbReference>
<dbReference type="OrthoDB" id="9995434at2759"/>
<gene>
    <name evidence="4" type="ORF">GUITHDRAFT_135788</name>
</gene>
<accession>L1JNE1</accession>
<dbReference type="AlphaFoldDB" id="L1JNE1"/>
<feature type="region of interest" description="Disordered" evidence="1">
    <location>
        <begin position="20"/>
        <end position="73"/>
    </location>
</feature>
<reference evidence="5" key="3">
    <citation type="submission" date="2016-03" db="UniProtKB">
        <authorList>
            <consortium name="EnsemblProtists"/>
        </authorList>
    </citation>
    <scope>IDENTIFICATION</scope>
</reference>
<dbReference type="Gene3D" id="3.90.230.10">
    <property type="entry name" value="Creatinase/methionine aminopeptidase superfamily"/>
    <property type="match status" value="1"/>
</dbReference>
<dbReference type="InterPro" id="IPR029149">
    <property type="entry name" value="Creatin/AminoP/Spt16_N"/>
</dbReference>
<dbReference type="GO" id="GO:0005737">
    <property type="term" value="C:cytoplasm"/>
    <property type="evidence" value="ECO:0007669"/>
    <property type="project" value="UniProtKB-ARBA"/>
</dbReference>
<dbReference type="InterPro" id="IPR036005">
    <property type="entry name" value="Creatinase/aminopeptidase-like"/>
</dbReference>
<protein>
    <recommendedName>
        <fullName evidence="7">Creatinase N-terminal domain-containing protein</fullName>
    </recommendedName>
</protein>
<organism evidence="4">
    <name type="scientific">Guillardia theta (strain CCMP2712)</name>
    <name type="common">Cryptophyte</name>
    <dbReference type="NCBI Taxonomy" id="905079"/>
    <lineage>
        <taxon>Eukaryota</taxon>
        <taxon>Cryptophyceae</taxon>
        <taxon>Pyrenomonadales</taxon>
        <taxon>Geminigeraceae</taxon>
        <taxon>Guillardia</taxon>
    </lineage>
</organism>
<proteinExistence type="predicted"/>
<reference evidence="4 6" key="1">
    <citation type="journal article" date="2012" name="Nature">
        <title>Algal genomes reveal evolutionary mosaicism and the fate of nucleomorphs.</title>
        <authorList>
            <consortium name="DOE Joint Genome Institute"/>
            <person name="Curtis B.A."/>
            <person name="Tanifuji G."/>
            <person name="Burki F."/>
            <person name="Gruber A."/>
            <person name="Irimia M."/>
            <person name="Maruyama S."/>
            <person name="Arias M.C."/>
            <person name="Ball S.G."/>
            <person name="Gile G.H."/>
            <person name="Hirakawa Y."/>
            <person name="Hopkins J.F."/>
            <person name="Kuo A."/>
            <person name="Rensing S.A."/>
            <person name="Schmutz J."/>
            <person name="Symeonidi A."/>
            <person name="Elias M."/>
            <person name="Eveleigh R.J."/>
            <person name="Herman E.K."/>
            <person name="Klute M.J."/>
            <person name="Nakayama T."/>
            <person name="Obornik M."/>
            <person name="Reyes-Prieto A."/>
            <person name="Armbrust E.V."/>
            <person name="Aves S.J."/>
            <person name="Beiko R.G."/>
            <person name="Coutinho P."/>
            <person name="Dacks J.B."/>
            <person name="Durnford D.G."/>
            <person name="Fast N.M."/>
            <person name="Green B.R."/>
            <person name="Grisdale C.J."/>
            <person name="Hempel F."/>
            <person name="Henrissat B."/>
            <person name="Hoppner M.P."/>
            <person name="Ishida K."/>
            <person name="Kim E."/>
            <person name="Koreny L."/>
            <person name="Kroth P.G."/>
            <person name="Liu Y."/>
            <person name="Malik S.B."/>
            <person name="Maier U.G."/>
            <person name="McRose D."/>
            <person name="Mock T."/>
            <person name="Neilson J.A."/>
            <person name="Onodera N.T."/>
            <person name="Poole A.M."/>
            <person name="Pritham E.J."/>
            <person name="Richards T.A."/>
            <person name="Rocap G."/>
            <person name="Roy S.W."/>
            <person name="Sarai C."/>
            <person name="Schaack S."/>
            <person name="Shirato S."/>
            <person name="Slamovits C.H."/>
            <person name="Spencer D.F."/>
            <person name="Suzuki S."/>
            <person name="Worden A.Z."/>
            <person name="Zauner S."/>
            <person name="Barry K."/>
            <person name="Bell C."/>
            <person name="Bharti A.K."/>
            <person name="Crow J.A."/>
            <person name="Grimwood J."/>
            <person name="Kramer R."/>
            <person name="Lindquist E."/>
            <person name="Lucas S."/>
            <person name="Salamov A."/>
            <person name="McFadden G.I."/>
            <person name="Lane C.E."/>
            <person name="Keeling P.J."/>
            <person name="Gray M.W."/>
            <person name="Grigoriev I.V."/>
            <person name="Archibald J.M."/>
        </authorList>
    </citation>
    <scope>NUCLEOTIDE SEQUENCE</scope>
    <source>
        <strain evidence="4 6">CCMP2712</strain>
    </source>
</reference>
<dbReference type="EMBL" id="JH992981">
    <property type="protein sequence ID" value="EKX49598.1"/>
    <property type="molecule type" value="Genomic_DNA"/>
</dbReference>
<feature type="domain" description="Creatinase N-terminal" evidence="3">
    <location>
        <begin position="147"/>
        <end position="277"/>
    </location>
</feature>
<dbReference type="Proteomes" id="UP000011087">
    <property type="component" value="Unassembled WGS sequence"/>
</dbReference>
<dbReference type="Pfam" id="PF00557">
    <property type="entry name" value="Peptidase_M24"/>
    <property type="match status" value="1"/>
</dbReference>
<dbReference type="RefSeq" id="XP_005836578.1">
    <property type="nucleotide sequence ID" value="XM_005836521.1"/>
</dbReference>
<dbReference type="HOGENOM" id="CLU_011781_2_0_1"/>
<dbReference type="GeneID" id="17306254"/>
<keyword evidence="6" id="KW-1185">Reference proteome</keyword>
<feature type="domain" description="Peptidase M24" evidence="2">
    <location>
        <begin position="457"/>
        <end position="594"/>
    </location>
</feature>
<dbReference type="PaxDb" id="55529-EKX49598"/>
<name>L1JNE1_GUITC</name>
<evidence type="ECO:0000259" key="3">
    <source>
        <dbReference type="Pfam" id="PF01321"/>
    </source>
</evidence>
<evidence type="ECO:0008006" key="7">
    <source>
        <dbReference type="Google" id="ProtNLM"/>
    </source>
</evidence>
<dbReference type="PROSITE" id="PS51257">
    <property type="entry name" value="PROKAR_LIPOPROTEIN"/>
    <property type="match status" value="1"/>
</dbReference>
<dbReference type="eggNOG" id="KOG2413">
    <property type="taxonomic scope" value="Eukaryota"/>
</dbReference>
<dbReference type="KEGG" id="gtt:GUITHDRAFT_135788"/>
<dbReference type="Gene3D" id="3.40.350.10">
    <property type="entry name" value="Creatinase/prolidase N-terminal domain"/>
    <property type="match status" value="2"/>
</dbReference>
<evidence type="ECO:0000256" key="1">
    <source>
        <dbReference type="SAM" id="MobiDB-lite"/>
    </source>
</evidence>